<feature type="binding site" evidence="2">
    <location>
        <position position="11"/>
    </location>
    <ligand>
        <name>Zn(2+)</name>
        <dbReference type="ChEBI" id="CHEBI:29105"/>
    </ligand>
</feature>
<dbReference type="GO" id="GO:0006355">
    <property type="term" value="P:regulation of DNA-templated transcription"/>
    <property type="evidence" value="ECO:0007669"/>
    <property type="project" value="UniProtKB-UniRule"/>
</dbReference>
<name>A0A497F060_9CREN</name>
<evidence type="ECO:0000313" key="4">
    <source>
        <dbReference type="EMBL" id="RLE52360.1"/>
    </source>
</evidence>
<comment type="subunit">
    <text evidence="2">Heterodimer composed of Spt4 and Spt5.</text>
</comment>
<dbReference type="GO" id="GO:0008270">
    <property type="term" value="F:zinc ion binding"/>
    <property type="evidence" value="ECO:0007669"/>
    <property type="project" value="UniProtKB-UniRule"/>
</dbReference>
<dbReference type="EMBL" id="QMQZ01000002">
    <property type="protein sequence ID" value="RLE52360.1"/>
    <property type="molecule type" value="Genomic_DNA"/>
</dbReference>
<organism evidence="4 5">
    <name type="scientific">Thermoproteota archaeon</name>
    <dbReference type="NCBI Taxonomy" id="2056631"/>
    <lineage>
        <taxon>Archaea</taxon>
        <taxon>Thermoproteota</taxon>
    </lineage>
</organism>
<feature type="binding site" evidence="2">
    <location>
        <position position="28"/>
    </location>
    <ligand>
        <name>Zn(2+)</name>
        <dbReference type="ChEBI" id="CHEBI:29105"/>
    </ligand>
</feature>
<keyword evidence="2" id="KW-0805">Transcription regulation</keyword>
<dbReference type="SMART" id="SM01389">
    <property type="entry name" value="Spt4"/>
    <property type="match status" value="1"/>
</dbReference>
<feature type="domain" description="Spt4/RpoE2 zinc finger" evidence="3">
    <location>
        <begin position="8"/>
        <end position="67"/>
    </location>
</feature>
<dbReference type="NCBIfam" id="NF041664">
    <property type="entry name" value="RNAP_arch_Epp"/>
    <property type="match status" value="1"/>
</dbReference>
<dbReference type="InterPro" id="IPR038589">
    <property type="entry name" value="Spt4_dom_sf"/>
</dbReference>
<dbReference type="InterPro" id="IPR007178">
    <property type="entry name" value="Spt4_arch"/>
</dbReference>
<comment type="similarity">
    <text evidence="2">Belongs to the archaeal Spt4 family.</text>
</comment>
<sequence>MPRRGLPFKACRNCHYLVEPEVDVCPNCGSKDFSEYWRGLVIILDPESETAKILDKSKPGRYAIEVH</sequence>
<feature type="binding site" evidence="2">
    <location>
        <position position="14"/>
    </location>
    <ligand>
        <name>Zn(2+)</name>
        <dbReference type="ChEBI" id="CHEBI:29105"/>
    </ligand>
</feature>
<keyword evidence="2" id="KW-0479">Metal-binding</keyword>
<reference evidence="4 5" key="1">
    <citation type="submission" date="2018-06" db="EMBL/GenBank/DDBJ databases">
        <title>Extensive metabolic versatility and redundancy in microbially diverse, dynamic hydrothermal sediments.</title>
        <authorList>
            <person name="Dombrowski N."/>
            <person name="Teske A."/>
            <person name="Baker B.J."/>
        </authorList>
    </citation>
    <scope>NUCLEOTIDE SEQUENCE [LARGE SCALE GENOMIC DNA]</scope>
    <source>
        <strain evidence="4">B29_G17</strain>
    </source>
</reference>
<dbReference type="Gene3D" id="2.20.28.90">
    <property type="match status" value="1"/>
</dbReference>
<comment type="caution">
    <text evidence="4">The sequence shown here is derived from an EMBL/GenBank/DDBJ whole genome shotgun (WGS) entry which is preliminary data.</text>
</comment>
<dbReference type="InterPro" id="IPR029040">
    <property type="entry name" value="RPABC4/Spt4"/>
</dbReference>
<proteinExistence type="inferred from homology"/>
<dbReference type="InterPro" id="IPR022800">
    <property type="entry name" value="Spt4/RpoE2_Znf"/>
</dbReference>
<keyword evidence="2" id="KW-0862">Zinc</keyword>
<dbReference type="HAMAP" id="MF_00949">
    <property type="entry name" value="Spt4_arch"/>
    <property type="match status" value="1"/>
</dbReference>
<evidence type="ECO:0000259" key="3">
    <source>
        <dbReference type="SMART" id="SM01389"/>
    </source>
</evidence>
<accession>A0A497F060</accession>
<keyword evidence="4" id="KW-0238">DNA-binding</keyword>
<gene>
    <name evidence="2" type="primary">spt4</name>
    <name evidence="4" type="ORF">DRJ20_00250</name>
</gene>
<keyword evidence="1 2" id="KW-0804">Transcription</keyword>
<protein>
    <recommendedName>
        <fullName evidence="2">Transcription elongation factor Spt4</fullName>
    </recommendedName>
</protein>
<dbReference type="PANTHER" id="PTHR40704">
    <property type="entry name" value="TRANSCRIPTION ELONGATION FACTOR SPT4"/>
    <property type="match status" value="1"/>
</dbReference>
<dbReference type="SUPFAM" id="SSF63393">
    <property type="entry name" value="RNA polymerase subunits"/>
    <property type="match status" value="1"/>
</dbReference>
<dbReference type="GO" id="GO:0003677">
    <property type="term" value="F:DNA binding"/>
    <property type="evidence" value="ECO:0007669"/>
    <property type="project" value="UniProtKB-KW"/>
</dbReference>
<dbReference type="AlphaFoldDB" id="A0A497F060"/>
<dbReference type="Pfam" id="PF06093">
    <property type="entry name" value="Spt4"/>
    <property type="match status" value="1"/>
</dbReference>
<evidence type="ECO:0000313" key="5">
    <source>
        <dbReference type="Proteomes" id="UP000268446"/>
    </source>
</evidence>
<dbReference type="Proteomes" id="UP000268446">
    <property type="component" value="Unassembled WGS sequence"/>
</dbReference>
<feature type="binding site" evidence="2">
    <location>
        <position position="25"/>
    </location>
    <ligand>
        <name>Zn(2+)</name>
        <dbReference type="ChEBI" id="CHEBI:29105"/>
    </ligand>
</feature>
<evidence type="ECO:0000256" key="1">
    <source>
        <dbReference type="ARBA" id="ARBA00023163"/>
    </source>
</evidence>
<evidence type="ECO:0000256" key="2">
    <source>
        <dbReference type="HAMAP-Rule" id="MF_00949"/>
    </source>
</evidence>
<dbReference type="PANTHER" id="PTHR40704:SF1">
    <property type="entry name" value="TRANSCRIPTION ELONGATION FACTOR SPT4"/>
    <property type="match status" value="1"/>
</dbReference>
<comment type="function">
    <text evidence="2">Stimulates transcription elongation.</text>
</comment>